<gene>
    <name evidence="10" type="ORF">Cgig2_017412</name>
</gene>
<accession>A0A9Q1Q925</accession>
<feature type="region of interest" description="Disordered" evidence="8">
    <location>
        <begin position="398"/>
        <end position="530"/>
    </location>
</feature>
<keyword evidence="2" id="KW-0217">Developmental protein</keyword>
<keyword evidence="5" id="KW-0287">Flowering</keyword>
<evidence type="ECO:0000256" key="2">
    <source>
        <dbReference type="ARBA" id="ARBA00022473"/>
    </source>
</evidence>
<evidence type="ECO:0000256" key="8">
    <source>
        <dbReference type="SAM" id="MobiDB-lite"/>
    </source>
</evidence>
<keyword evidence="11" id="KW-1185">Reference proteome</keyword>
<dbReference type="GO" id="GO:0005634">
    <property type="term" value="C:nucleus"/>
    <property type="evidence" value="ECO:0007669"/>
    <property type="project" value="UniProtKB-SubCell"/>
</dbReference>
<feature type="compositionally biased region" description="Low complexity" evidence="8">
    <location>
        <begin position="1421"/>
        <end position="1436"/>
    </location>
</feature>
<organism evidence="10 11">
    <name type="scientific">Carnegiea gigantea</name>
    <dbReference type="NCBI Taxonomy" id="171969"/>
    <lineage>
        <taxon>Eukaryota</taxon>
        <taxon>Viridiplantae</taxon>
        <taxon>Streptophyta</taxon>
        <taxon>Embryophyta</taxon>
        <taxon>Tracheophyta</taxon>
        <taxon>Spermatophyta</taxon>
        <taxon>Magnoliopsida</taxon>
        <taxon>eudicotyledons</taxon>
        <taxon>Gunneridae</taxon>
        <taxon>Pentapetalae</taxon>
        <taxon>Caryophyllales</taxon>
        <taxon>Cactineae</taxon>
        <taxon>Cactaceae</taxon>
        <taxon>Cactoideae</taxon>
        <taxon>Echinocereeae</taxon>
        <taxon>Carnegiea</taxon>
    </lineage>
</organism>
<keyword evidence="4" id="KW-0805">Transcription regulation</keyword>
<feature type="compositionally biased region" description="Basic and acidic residues" evidence="8">
    <location>
        <begin position="638"/>
        <end position="655"/>
    </location>
</feature>
<dbReference type="GO" id="GO:0009908">
    <property type="term" value="P:flower development"/>
    <property type="evidence" value="ECO:0007669"/>
    <property type="project" value="UniProtKB-KW"/>
</dbReference>
<evidence type="ECO:0000256" key="3">
    <source>
        <dbReference type="ARBA" id="ARBA00022664"/>
    </source>
</evidence>
<keyword evidence="6" id="KW-0804">Transcription</keyword>
<name>A0A9Q1Q925_9CARY</name>
<feature type="compositionally biased region" description="Low complexity" evidence="8">
    <location>
        <begin position="762"/>
        <end position="779"/>
    </location>
</feature>
<feature type="compositionally biased region" description="Polar residues" evidence="8">
    <location>
        <begin position="746"/>
        <end position="761"/>
    </location>
</feature>
<dbReference type="SMART" id="SM00582">
    <property type="entry name" value="RPR"/>
    <property type="match status" value="1"/>
</dbReference>
<evidence type="ECO:0000256" key="6">
    <source>
        <dbReference type="ARBA" id="ARBA00023163"/>
    </source>
</evidence>
<dbReference type="PROSITE" id="PS51391">
    <property type="entry name" value="CID"/>
    <property type="match status" value="1"/>
</dbReference>
<dbReference type="OrthoDB" id="62853at2759"/>
<dbReference type="FunFam" id="1.25.40.90:FF:000037">
    <property type="entry name" value="Enhancer of ag-4 2"/>
    <property type="match status" value="1"/>
</dbReference>
<evidence type="ECO:0000313" key="10">
    <source>
        <dbReference type="EMBL" id="KAJ8433452.1"/>
    </source>
</evidence>
<feature type="region of interest" description="Disordered" evidence="8">
    <location>
        <begin position="1548"/>
        <end position="1582"/>
    </location>
</feature>
<feature type="domain" description="CID" evidence="9">
    <location>
        <begin position="948"/>
        <end position="1089"/>
    </location>
</feature>
<dbReference type="PANTHER" id="PTHR12550">
    <property type="entry name" value="HEPATOMA-DERIVED GROWTH FACTOR-RELATED"/>
    <property type="match status" value="1"/>
</dbReference>
<feature type="region of interest" description="Disordered" evidence="8">
    <location>
        <begin position="578"/>
        <end position="676"/>
    </location>
</feature>
<dbReference type="InterPro" id="IPR008942">
    <property type="entry name" value="ENTH_VHS"/>
</dbReference>
<keyword evidence="3" id="KW-0507">mRNA processing</keyword>
<feature type="region of interest" description="Disordered" evidence="8">
    <location>
        <begin position="920"/>
        <end position="947"/>
    </location>
</feature>
<feature type="region of interest" description="Disordered" evidence="8">
    <location>
        <begin position="717"/>
        <end position="833"/>
    </location>
</feature>
<dbReference type="SUPFAM" id="SSF63748">
    <property type="entry name" value="Tudor/PWWP/MBT"/>
    <property type="match status" value="1"/>
</dbReference>
<dbReference type="GO" id="GO:0006397">
    <property type="term" value="P:mRNA processing"/>
    <property type="evidence" value="ECO:0007669"/>
    <property type="project" value="UniProtKB-KW"/>
</dbReference>
<feature type="compositionally biased region" description="Basic and acidic residues" evidence="8">
    <location>
        <begin position="336"/>
        <end position="345"/>
    </location>
</feature>
<feature type="compositionally biased region" description="Pro residues" evidence="8">
    <location>
        <begin position="1339"/>
        <end position="1365"/>
    </location>
</feature>
<comment type="subcellular location">
    <subcellularLocation>
        <location evidence="1">Nucleus</location>
    </subcellularLocation>
</comment>
<feature type="compositionally biased region" description="Low complexity" evidence="8">
    <location>
        <begin position="1329"/>
        <end position="1338"/>
    </location>
</feature>
<feature type="compositionally biased region" description="Polar residues" evidence="8">
    <location>
        <begin position="932"/>
        <end position="945"/>
    </location>
</feature>
<reference evidence="10" key="1">
    <citation type="submission" date="2022-04" db="EMBL/GenBank/DDBJ databases">
        <title>Carnegiea gigantea Genome sequencing and assembly v2.</title>
        <authorList>
            <person name="Copetti D."/>
            <person name="Sanderson M.J."/>
            <person name="Burquez A."/>
            <person name="Wojciechowski M.F."/>
        </authorList>
    </citation>
    <scope>NUCLEOTIDE SEQUENCE</scope>
    <source>
        <strain evidence="10">SGP5-SGP5p</strain>
        <tissue evidence="10">Aerial part</tissue>
    </source>
</reference>
<feature type="compositionally biased region" description="Pro residues" evidence="8">
    <location>
        <begin position="1443"/>
        <end position="1455"/>
    </location>
</feature>
<feature type="region of interest" description="Disordered" evidence="8">
    <location>
        <begin position="301"/>
        <end position="383"/>
    </location>
</feature>
<feature type="compositionally biased region" description="Basic and acidic residues" evidence="8">
    <location>
        <begin position="437"/>
        <end position="452"/>
    </location>
</feature>
<feature type="compositionally biased region" description="Pro residues" evidence="8">
    <location>
        <begin position="1235"/>
        <end position="1328"/>
    </location>
</feature>
<feature type="compositionally biased region" description="Basic and acidic residues" evidence="8">
    <location>
        <begin position="418"/>
        <end position="430"/>
    </location>
</feature>
<feature type="compositionally biased region" description="Polar residues" evidence="8">
    <location>
        <begin position="464"/>
        <end position="475"/>
    </location>
</feature>
<feature type="compositionally biased region" description="Pro residues" evidence="8">
    <location>
        <begin position="1474"/>
        <end position="1485"/>
    </location>
</feature>
<evidence type="ECO:0000256" key="4">
    <source>
        <dbReference type="ARBA" id="ARBA00023015"/>
    </source>
</evidence>
<feature type="compositionally biased region" description="Polar residues" evidence="8">
    <location>
        <begin position="514"/>
        <end position="523"/>
    </location>
</feature>
<evidence type="ECO:0000256" key="1">
    <source>
        <dbReference type="ARBA" id="ARBA00004123"/>
    </source>
</evidence>
<dbReference type="Pfam" id="PF04818">
    <property type="entry name" value="CID"/>
    <property type="match status" value="1"/>
</dbReference>
<feature type="compositionally biased region" description="Polar residues" evidence="8">
    <location>
        <begin position="1368"/>
        <end position="1393"/>
    </location>
</feature>
<keyword evidence="7" id="KW-0539">Nucleus</keyword>
<evidence type="ECO:0000259" key="9">
    <source>
        <dbReference type="PROSITE" id="PS51391"/>
    </source>
</evidence>
<comment type="caution">
    <text evidence="10">The sequence shown here is derived from an EMBL/GenBank/DDBJ whole genome shotgun (WGS) entry which is preliminary data.</text>
</comment>
<dbReference type="Gene3D" id="1.25.40.90">
    <property type="match status" value="1"/>
</dbReference>
<dbReference type="PANTHER" id="PTHR12550:SF70">
    <property type="entry name" value="JIL-1 ANCHORING AND STABILIZING PROTEIN, ISOFORM A"/>
    <property type="match status" value="1"/>
</dbReference>
<proteinExistence type="predicted"/>
<feature type="region of interest" description="Disordered" evidence="8">
    <location>
        <begin position="1198"/>
        <end position="1502"/>
    </location>
</feature>
<dbReference type="Gene3D" id="2.30.30.140">
    <property type="match status" value="1"/>
</dbReference>
<dbReference type="InterPro" id="IPR006569">
    <property type="entry name" value="CID_dom"/>
</dbReference>
<feature type="compositionally biased region" description="Basic and acidic residues" evidence="8">
    <location>
        <begin position="357"/>
        <end position="372"/>
    </location>
</feature>
<feature type="compositionally biased region" description="Basic and acidic residues" evidence="8">
    <location>
        <begin position="1212"/>
        <end position="1223"/>
    </location>
</feature>
<sequence length="1582" mass="170559">MAPGRKRGANKTKTTSELGLGDLVLAKVKGFPAWPAKFQSYFIVCFRLADLKIGTELLMPKSILCNFLELKKYLCLAQSSYLDWYQKDSWGRESSAKYDLRRRLFVRCMIMILIEFFTESSLKALFCVGRMEVPLHLQKHARTSFVVPHFGVGEYSEDKSGYDAIVRMVQCECQLSSYQNEVEFVLYAYISDIVNLGDENFSLDESSLLNLRTRAFVAPADVQAFTSESKSKLLARCKGKTVKYFAQAVKEICAAFEQHQQNGFGCGVGREVKGSHADVHKEYETVGLNWSDNKCDPTSSLGDCSGVGDMQRRKRDKQATIPEESSDPDCQVFKKSIKDGAHKESAASVHSPVPSLFKEEKNSTDNKMERVQSSRASSSSPYGCRADVGLEVSHCKADKKDSSSTLEASGHLKVPAAGDKKATNGQKSKDVTVGSKRKLDDGKSWHAADRVFGKVGANGKKLSPSANRSEANSSVKAMKKQMKGEKHLDIGKNSPKDAAAFSKDGGDGDHSKQKSGTIGQEQSHLAKKAKHIDMVNDTTKTSIIKNGKNELECGTGGDETVLPLAKRRLRGLEAMSDGSVLSEDKKVSVPSSYKNDVQKKRRAVRLCDDEDEEPKTPVHGRSLSASKVCPTVIPDSTKSTEESHDISNSHAEKNLKGSSRNVSGSKRDYPSSAGLASESSIAASLQAKVDGSMKAQASHSPRTVDLDNRLLKDAIGDLISPSKSPAVASVNKSLDQEKGSRPPIKASSTNTPSKAHNGSSKGPNPASGASNSSQSQVSGRKSKQSLSGERLKVTPKIGTRNEPAALDRQRDQYSMEGGRLEASGSQMDPKPGESSISMKHLIAVAQAKRREAQVQNVPHGNGNSASAPINVIRGRSPSPSADQVFLKLGVENVTQLDPLGVHSCGYPSPLGHIHHIVSQNQPDSEELEDKGVSSTHQPAGSTLSGGTEAAVARDAFEGMIETLSRTKDSIGRATRLAIDCAKYGIANEVVDLLIRKLENEPSFHRKVDLFFLVDSITQCSHSQKGIAGASYIPTVQAALPRLLGAAAPPGASARENRRQCLKVLRLWLERKIFPESVLRRYMDEIGGSNDDLGGGLSLRRPSRAERSVDDPIREMEGMLVDEYGSNATFNLPGFLQSRGFVDEEDEDDVPATTCKDSDASALELVNASTGPEVDKTPSDRPHHILEDVDGELEMEDVSGNLKDGALSPSCSPEKEKQETHLDTELEFPTNNVVEPPSPEGSPPLPLEPPPPLPPLPSSPPPPPPPSLSPSPPPPPPPPPSLSLTSHPPPPPSLTSQPPPPLPLASQPPPPPPLAVSQLVPPPLPPSGPPQHGNFQPLLPAQPSPQVLPQPPSVHPPIQAPLPPDYSIPTGSQPVQIAGNTSQQVPCFTPSGASVSRDPSGYSSRPLEYGQSDMYPGPQAVQPNKQFQHNQQFQPCQTAFGQRPFPPVPAPQPPANNFPYSKPTVQQHMPHSHPPHPPPPPPPPSHVYPSASQVQWRSGSAEFKVESQHNTWINGGRTPACPSTTFVGEAYFRLSERPPPSNMGYQISGPNPALAGPSTTGHGINQMLPSRPDMSALNSWRPV</sequence>
<evidence type="ECO:0000256" key="7">
    <source>
        <dbReference type="ARBA" id="ARBA00023242"/>
    </source>
</evidence>
<evidence type="ECO:0000313" key="11">
    <source>
        <dbReference type="Proteomes" id="UP001153076"/>
    </source>
</evidence>
<evidence type="ECO:0000256" key="5">
    <source>
        <dbReference type="ARBA" id="ARBA00023089"/>
    </source>
</evidence>
<dbReference type="EMBL" id="JAKOGI010000539">
    <property type="protein sequence ID" value="KAJ8433452.1"/>
    <property type="molecule type" value="Genomic_DNA"/>
</dbReference>
<dbReference type="Proteomes" id="UP001153076">
    <property type="component" value="Unassembled WGS sequence"/>
</dbReference>
<protein>
    <recommendedName>
        <fullName evidence="9">CID domain-containing protein</fullName>
    </recommendedName>
</protein>